<sequence length="125" mass="14248">MKFFYQGIVLVAALLILPNLVIAPRKKIPNDCYGHLIKLTWPSSCHVRANLRVLCQPLCDEVLRKIINCKLRSFKCVEGDEGESNVCECVFCPLRQPSNAPWLGPFFYLSKENPFIRPKGYVGLH</sequence>
<dbReference type="Proteomes" id="UP001412067">
    <property type="component" value="Unassembled WGS sequence"/>
</dbReference>
<evidence type="ECO:0000256" key="1">
    <source>
        <dbReference type="SAM" id="SignalP"/>
    </source>
</evidence>
<feature type="chain" id="PRO_5046107231" evidence="1">
    <location>
        <begin position="24"/>
        <end position="125"/>
    </location>
</feature>
<keyword evidence="3" id="KW-1185">Reference proteome</keyword>
<organism evidence="2 3">
    <name type="scientific">Platanthera guangdongensis</name>
    <dbReference type="NCBI Taxonomy" id="2320717"/>
    <lineage>
        <taxon>Eukaryota</taxon>
        <taxon>Viridiplantae</taxon>
        <taxon>Streptophyta</taxon>
        <taxon>Embryophyta</taxon>
        <taxon>Tracheophyta</taxon>
        <taxon>Spermatophyta</taxon>
        <taxon>Magnoliopsida</taxon>
        <taxon>Liliopsida</taxon>
        <taxon>Asparagales</taxon>
        <taxon>Orchidaceae</taxon>
        <taxon>Orchidoideae</taxon>
        <taxon>Orchideae</taxon>
        <taxon>Orchidinae</taxon>
        <taxon>Platanthera</taxon>
    </lineage>
</organism>
<protein>
    <submittedName>
        <fullName evidence="2">Uncharacterized protein</fullName>
    </submittedName>
</protein>
<proteinExistence type="predicted"/>
<accession>A0ABR2MG46</accession>
<keyword evidence="1" id="KW-0732">Signal</keyword>
<evidence type="ECO:0000313" key="2">
    <source>
        <dbReference type="EMBL" id="KAK8961943.1"/>
    </source>
</evidence>
<gene>
    <name evidence="2" type="ORF">KSP40_PGU002392</name>
</gene>
<feature type="signal peptide" evidence="1">
    <location>
        <begin position="1"/>
        <end position="23"/>
    </location>
</feature>
<dbReference type="EMBL" id="JBBWWR010000009">
    <property type="protein sequence ID" value="KAK8961943.1"/>
    <property type="molecule type" value="Genomic_DNA"/>
</dbReference>
<comment type="caution">
    <text evidence="2">The sequence shown here is derived from an EMBL/GenBank/DDBJ whole genome shotgun (WGS) entry which is preliminary data.</text>
</comment>
<reference evidence="2 3" key="1">
    <citation type="journal article" date="2022" name="Nat. Plants">
        <title>Genomes of leafy and leafless Platanthera orchids illuminate the evolution of mycoheterotrophy.</title>
        <authorList>
            <person name="Li M.H."/>
            <person name="Liu K.W."/>
            <person name="Li Z."/>
            <person name="Lu H.C."/>
            <person name="Ye Q.L."/>
            <person name="Zhang D."/>
            <person name="Wang J.Y."/>
            <person name="Li Y.F."/>
            <person name="Zhong Z.M."/>
            <person name="Liu X."/>
            <person name="Yu X."/>
            <person name="Liu D.K."/>
            <person name="Tu X.D."/>
            <person name="Liu B."/>
            <person name="Hao Y."/>
            <person name="Liao X.Y."/>
            <person name="Jiang Y.T."/>
            <person name="Sun W.H."/>
            <person name="Chen J."/>
            <person name="Chen Y.Q."/>
            <person name="Ai Y."/>
            <person name="Zhai J.W."/>
            <person name="Wu S.S."/>
            <person name="Zhou Z."/>
            <person name="Hsiao Y.Y."/>
            <person name="Wu W.L."/>
            <person name="Chen Y.Y."/>
            <person name="Lin Y.F."/>
            <person name="Hsu J.L."/>
            <person name="Li C.Y."/>
            <person name="Wang Z.W."/>
            <person name="Zhao X."/>
            <person name="Zhong W.Y."/>
            <person name="Ma X.K."/>
            <person name="Ma L."/>
            <person name="Huang J."/>
            <person name="Chen G.Z."/>
            <person name="Huang M.Z."/>
            <person name="Huang L."/>
            <person name="Peng D.H."/>
            <person name="Luo Y.B."/>
            <person name="Zou S.Q."/>
            <person name="Chen S.P."/>
            <person name="Lan S."/>
            <person name="Tsai W.C."/>
            <person name="Van de Peer Y."/>
            <person name="Liu Z.J."/>
        </authorList>
    </citation>
    <scope>NUCLEOTIDE SEQUENCE [LARGE SCALE GENOMIC DNA]</scope>
    <source>
        <strain evidence="2">Lor288</strain>
    </source>
</reference>
<evidence type="ECO:0000313" key="3">
    <source>
        <dbReference type="Proteomes" id="UP001412067"/>
    </source>
</evidence>
<name>A0ABR2MG46_9ASPA</name>